<feature type="compositionally biased region" description="Low complexity" evidence="6">
    <location>
        <begin position="1"/>
        <end position="19"/>
    </location>
</feature>
<dbReference type="EMBL" id="CAUYUJ010005386">
    <property type="protein sequence ID" value="CAK0813461.1"/>
    <property type="molecule type" value="Genomic_DNA"/>
</dbReference>
<evidence type="ECO:0000259" key="7">
    <source>
        <dbReference type="Pfam" id="PF02668"/>
    </source>
</evidence>
<accession>A0ABN9R3W1</accession>
<evidence type="ECO:0000256" key="3">
    <source>
        <dbReference type="ARBA" id="ARBA00022964"/>
    </source>
</evidence>
<dbReference type="PANTHER" id="PTHR30468:SF1">
    <property type="entry name" value="ALPHA-KETOGLUTARATE-DEPENDENT SULFONATE DIOXYGENASE"/>
    <property type="match status" value="1"/>
</dbReference>
<sequence length="354" mass="37686">RGRAPRAAGRRPAGEPGAEQRGRGRCAGRGGCGVGRAEAAQGGRGAAAPLAGPRGPGQRELPIVATPFQGSGFGAEVSGVSLADFMEPAQARQLRLLLREHGVLLFRSQHGLAEPDVLDAASVFGEPVPSAGMELPLAYYVVKDRSPELRPEDAWHSDNSFMSLPGGPTVLYAVKVPVSADGQPFGDTLFADAAAAADGLPAPLRRRAEGRRAAHNAAHNCGVALSEYASGQKELPPDAEHPVLRRNPLSDREALFVSPAYTRRVVGLPPEASASLLRDLLGHATRPEFVHRHRWCEGDLLVWDNGRVLHKATTLEMPPGAERVMWRVQSRGPGIVETPEARMPRGRRGSDGSK</sequence>
<evidence type="ECO:0000313" key="8">
    <source>
        <dbReference type="EMBL" id="CAK0813461.1"/>
    </source>
</evidence>
<proteinExistence type="inferred from homology"/>
<keyword evidence="3" id="KW-0223">Dioxygenase</keyword>
<feature type="non-terminal residue" evidence="8">
    <location>
        <position position="1"/>
    </location>
</feature>
<evidence type="ECO:0000256" key="5">
    <source>
        <dbReference type="ARBA" id="ARBA00023004"/>
    </source>
</evidence>
<feature type="region of interest" description="Disordered" evidence="6">
    <location>
        <begin position="1"/>
        <end position="60"/>
    </location>
</feature>
<dbReference type="InterPro" id="IPR042098">
    <property type="entry name" value="TauD-like_sf"/>
</dbReference>
<dbReference type="InterPro" id="IPR003819">
    <property type="entry name" value="TauD/TfdA-like"/>
</dbReference>
<name>A0ABN9R3W1_9DINO</name>
<evidence type="ECO:0000256" key="1">
    <source>
        <dbReference type="ARBA" id="ARBA00005896"/>
    </source>
</evidence>
<dbReference type="Proteomes" id="UP001189429">
    <property type="component" value="Unassembled WGS sequence"/>
</dbReference>
<feature type="compositionally biased region" description="Basic and acidic residues" evidence="6">
    <location>
        <begin position="339"/>
        <end position="354"/>
    </location>
</feature>
<dbReference type="SUPFAM" id="SSF51197">
    <property type="entry name" value="Clavaminate synthase-like"/>
    <property type="match status" value="1"/>
</dbReference>
<dbReference type="InterPro" id="IPR051323">
    <property type="entry name" value="AtsK-like"/>
</dbReference>
<evidence type="ECO:0000256" key="6">
    <source>
        <dbReference type="SAM" id="MobiDB-lite"/>
    </source>
</evidence>
<gene>
    <name evidence="8" type="ORF">PCOR1329_LOCUS17373</name>
</gene>
<evidence type="ECO:0000256" key="4">
    <source>
        <dbReference type="ARBA" id="ARBA00023002"/>
    </source>
</evidence>
<reference evidence="8" key="1">
    <citation type="submission" date="2023-10" db="EMBL/GenBank/DDBJ databases">
        <authorList>
            <person name="Chen Y."/>
            <person name="Shah S."/>
            <person name="Dougan E. K."/>
            <person name="Thang M."/>
            <person name="Chan C."/>
        </authorList>
    </citation>
    <scope>NUCLEOTIDE SEQUENCE [LARGE SCALE GENOMIC DNA]</scope>
</reference>
<dbReference type="Pfam" id="PF02668">
    <property type="entry name" value="TauD"/>
    <property type="match status" value="1"/>
</dbReference>
<keyword evidence="4" id="KW-0560">Oxidoreductase</keyword>
<comment type="caution">
    <text evidence="8">The sequence shown here is derived from an EMBL/GenBank/DDBJ whole genome shotgun (WGS) entry which is preliminary data.</text>
</comment>
<evidence type="ECO:0000256" key="2">
    <source>
        <dbReference type="ARBA" id="ARBA00022723"/>
    </source>
</evidence>
<keyword evidence="9" id="KW-1185">Reference proteome</keyword>
<comment type="similarity">
    <text evidence="1">Belongs to the TfdA dioxygenase family.</text>
</comment>
<feature type="domain" description="TauD/TfdA-like" evidence="7">
    <location>
        <begin position="69"/>
        <end position="328"/>
    </location>
</feature>
<protein>
    <recommendedName>
        <fullName evidence="7">TauD/TfdA-like domain-containing protein</fullName>
    </recommendedName>
</protein>
<evidence type="ECO:0000313" key="9">
    <source>
        <dbReference type="Proteomes" id="UP001189429"/>
    </source>
</evidence>
<feature type="compositionally biased region" description="Gly residues" evidence="6">
    <location>
        <begin position="25"/>
        <end position="34"/>
    </location>
</feature>
<feature type="compositionally biased region" description="Low complexity" evidence="6">
    <location>
        <begin position="35"/>
        <end position="53"/>
    </location>
</feature>
<organism evidence="8 9">
    <name type="scientific">Prorocentrum cordatum</name>
    <dbReference type="NCBI Taxonomy" id="2364126"/>
    <lineage>
        <taxon>Eukaryota</taxon>
        <taxon>Sar</taxon>
        <taxon>Alveolata</taxon>
        <taxon>Dinophyceae</taxon>
        <taxon>Prorocentrales</taxon>
        <taxon>Prorocentraceae</taxon>
        <taxon>Prorocentrum</taxon>
    </lineage>
</organism>
<keyword evidence="5" id="KW-0408">Iron</keyword>
<feature type="region of interest" description="Disordered" evidence="6">
    <location>
        <begin position="330"/>
        <end position="354"/>
    </location>
</feature>
<dbReference type="PANTHER" id="PTHR30468">
    <property type="entry name" value="ALPHA-KETOGLUTARATE-DEPENDENT SULFONATE DIOXYGENASE"/>
    <property type="match status" value="1"/>
</dbReference>
<dbReference type="Gene3D" id="3.60.130.10">
    <property type="entry name" value="Clavaminate synthase-like"/>
    <property type="match status" value="1"/>
</dbReference>
<keyword evidence="2" id="KW-0479">Metal-binding</keyword>